<dbReference type="PANTHER" id="PTHR12526">
    <property type="entry name" value="GLYCOSYLTRANSFERASE"/>
    <property type="match status" value="1"/>
</dbReference>
<dbReference type="CDD" id="cd03801">
    <property type="entry name" value="GT4_PimA-like"/>
    <property type="match status" value="1"/>
</dbReference>
<proteinExistence type="predicted"/>
<evidence type="ECO:0000313" key="2">
    <source>
        <dbReference type="EMBL" id="AZA86026.1"/>
    </source>
</evidence>
<evidence type="ECO:0000313" key="3">
    <source>
        <dbReference type="EMBL" id="AZA94433.1"/>
    </source>
</evidence>
<dbReference type="GO" id="GO:0016757">
    <property type="term" value="F:glycosyltransferase activity"/>
    <property type="evidence" value="ECO:0007669"/>
    <property type="project" value="InterPro"/>
</dbReference>
<reference evidence="4 5" key="1">
    <citation type="submission" date="2018-11" db="EMBL/GenBank/DDBJ databases">
        <title>Proposal to divide the Flavobacteriaceae and reorganize its genera based on Amino Acid Identity values calculated from whole genome sequences.</title>
        <authorList>
            <person name="Nicholson A.C."/>
            <person name="Gulvik C.A."/>
            <person name="Whitney A.M."/>
            <person name="Humrighouse B.W."/>
            <person name="Bell M."/>
            <person name="Holmes B."/>
            <person name="Steigerwalt A.G."/>
            <person name="Villarma A."/>
            <person name="Sheth M."/>
            <person name="Batra D."/>
            <person name="Pryor J."/>
            <person name="Bernardet J.-F."/>
            <person name="Hugo C."/>
            <person name="Kampfer P."/>
            <person name="Newman J."/>
            <person name="McQuiston J.R."/>
        </authorList>
    </citation>
    <scope>NUCLEOTIDE SEQUENCE [LARGE SCALE GENOMIC DNA]</scope>
    <source>
        <strain evidence="2 4">G0207</strain>
        <strain evidence="3 5">H5143</strain>
    </source>
</reference>
<dbReference type="EMBL" id="CP033915">
    <property type="protein sequence ID" value="AZA86026.1"/>
    <property type="molecule type" value="Genomic_DNA"/>
</dbReference>
<organism evidence="2 4">
    <name type="scientific">Chryseobacterium shandongense</name>
    <dbReference type="NCBI Taxonomy" id="1493872"/>
    <lineage>
        <taxon>Bacteria</taxon>
        <taxon>Pseudomonadati</taxon>
        <taxon>Bacteroidota</taxon>
        <taxon>Flavobacteriia</taxon>
        <taxon>Flavobacteriales</taxon>
        <taxon>Weeksellaceae</taxon>
        <taxon>Chryseobacterium group</taxon>
        <taxon>Chryseobacterium</taxon>
    </lineage>
</organism>
<evidence type="ECO:0000259" key="1">
    <source>
        <dbReference type="Pfam" id="PF00534"/>
    </source>
</evidence>
<gene>
    <name evidence="2" type="ORF">EG349_04120</name>
    <name evidence="3" type="ORF">EG353_02145</name>
</gene>
<dbReference type="InterPro" id="IPR001296">
    <property type="entry name" value="Glyco_trans_1"/>
</dbReference>
<dbReference type="PANTHER" id="PTHR12526:SF638">
    <property type="entry name" value="SPORE COAT PROTEIN SA"/>
    <property type="match status" value="1"/>
</dbReference>
<keyword evidence="5" id="KW-1185">Reference proteome</keyword>
<accession>A0AAD0YGH3</accession>
<evidence type="ECO:0000313" key="4">
    <source>
        <dbReference type="Proteomes" id="UP000274073"/>
    </source>
</evidence>
<dbReference type="Proteomes" id="UP000274073">
    <property type="component" value="Chromosome"/>
</dbReference>
<evidence type="ECO:0000313" key="5">
    <source>
        <dbReference type="Proteomes" id="UP000281741"/>
    </source>
</evidence>
<dbReference type="AlphaFoldDB" id="A0AAD0YGH3"/>
<dbReference type="SUPFAM" id="SSF53756">
    <property type="entry name" value="UDP-Glycosyltransferase/glycogen phosphorylase"/>
    <property type="match status" value="1"/>
</dbReference>
<protein>
    <submittedName>
        <fullName evidence="2">Glycosyltransferase</fullName>
    </submittedName>
</protein>
<feature type="domain" description="Glycosyl transferase family 1" evidence="1">
    <location>
        <begin position="162"/>
        <end position="322"/>
    </location>
</feature>
<sequence length="342" mass="38983">MIMTKATKILYVGNNLSKYGNTPGTVETLGVLFEKENIEVIYAGHSLNKIKRLFEMCFSVIKNRNKIKYVLIDTYSTSAFWFAFSVGMISRILDIKYIPILHGGNLPERLKNSKYCSDLLFKNSFENVAVSGYLNYHFQKNGYKSIIIPNNIEIENYQFKKRNKISPNILWVRSFHADYNPNLAIDVLEIVAKKYPDAKLCMVGPDKDGSMEVFKNYAKKKSLMGNIKITGRLSKKDWHQLSEQYDIFINTTNYDNTPVSVLEAMALGLPVVTTSVGGIPFLLDHGKDALLVDKNNKEQMAQAIITLLENQDLADNITENALNKVSDFDWEVVKHKWINLLS</sequence>
<dbReference type="Gene3D" id="3.40.50.2000">
    <property type="entry name" value="Glycogen Phosphorylase B"/>
    <property type="match status" value="2"/>
</dbReference>
<dbReference type="Proteomes" id="UP000281741">
    <property type="component" value="Chromosome"/>
</dbReference>
<dbReference type="Pfam" id="PF00534">
    <property type="entry name" value="Glycos_transf_1"/>
    <property type="match status" value="1"/>
</dbReference>
<name>A0AAD0YGH3_9FLAO</name>
<dbReference type="EMBL" id="CP033912">
    <property type="protein sequence ID" value="AZA94433.1"/>
    <property type="molecule type" value="Genomic_DNA"/>
</dbReference>